<keyword evidence="4" id="KW-0378">Hydrolase</keyword>
<dbReference type="PRINTS" id="PR01271">
    <property type="entry name" value="HISDACETLASE"/>
</dbReference>
<keyword evidence="14" id="KW-1185">Reference proteome</keyword>
<name>A0A9D4UTN7_ADICA</name>
<dbReference type="InterPro" id="IPR037138">
    <property type="entry name" value="His_deacetylse_dom_sf"/>
</dbReference>
<evidence type="ECO:0000256" key="3">
    <source>
        <dbReference type="ARBA" id="ARBA00022491"/>
    </source>
</evidence>
<dbReference type="InterPro" id="IPR000286">
    <property type="entry name" value="HDACs"/>
</dbReference>
<protein>
    <recommendedName>
        <fullName evidence="2">histone deacetylase</fullName>
        <ecNumber evidence="2">3.5.1.98</ecNumber>
    </recommendedName>
</protein>
<dbReference type="Gene3D" id="3.40.800.20">
    <property type="entry name" value="Histone deacetylase domain"/>
    <property type="match status" value="1"/>
</dbReference>
<evidence type="ECO:0000256" key="7">
    <source>
        <dbReference type="ARBA" id="ARBA00023163"/>
    </source>
</evidence>
<evidence type="ECO:0000256" key="6">
    <source>
        <dbReference type="ARBA" id="ARBA00023015"/>
    </source>
</evidence>
<feature type="domain" description="Histone deacetylase" evidence="12">
    <location>
        <begin position="35"/>
        <end position="324"/>
    </location>
</feature>
<keyword evidence="7" id="KW-0804">Transcription</keyword>
<evidence type="ECO:0000256" key="8">
    <source>
        <dbReference type="ARBA" id="ARBA00023242"/>
    </source>
</evidence>
<evidence type="ECO:0000256" key="10">
    <source>
        <dbReference type="ARBA" id="ARBA00061569"/>
    </source>
</evidence>
<dbReference type="OrthoDB" id="1918432at2759"/>
<dbReference type="PANTHER" id="PTHR10625">
    <property type="entry name" value="HISTONE DEACETYLASE HDAC1-RELATED"/>
    <property type="match status" value="1"/>
</dbReference>
<gene>
    <name evidence="13" type="ORF">GOP47_0011638</name>
</gene>
<reference evidence="13" key="1">
    <citation type="submission" date="2021-01" db="EMBL/GenBank/DDBJ databases">
        <title>Adiantum capillus-veneris genome.</title>
        <authorList>
            <person name="Fang Y."/>
            <person name="Liao Q."/>
        </authorList>
    </citation>
    <scope>NUCLEOTIDE SEQUENCE</scope>
    <source>
        <strain evidence="13">H3</strain>
        <tissue evidence="13">Leaf</tissue>
    </source>
</reference>
<evidence type="ECO:0000256" key="1">
    <source>
        <dbReference type="ARBA" id="ARBA00004123"/>
    </source>
</evidence>
<dbReference type="EC" id="3.5.1.98" evidence="2"/>
<feature type="compositionally biased region" description="Basic and acidic residues" evidence="11">
    <location>
        <begin position="482"/>
        <end position="500"/>
    </location>
</feature>
<dbReference type="InterPro" id="IPR003084">
    <property type="entry name" value="HDAC_I/II"/>
</dbReference>
<dbReference type="Proteomes" id="UP000886520">
    <property type="component" value="Chromosome 11"/>
</dbReference>
<comment type="similarity">
    <text evidence="10">Belongs to the histone deacetylase family. HD Type 1 subfamily.</text>
</comment>
<dbReference type="Pfam" id="PF00850">
    <property type="entry name" value="Hist_deacetyl"/>
    <property type="match status" value="1"/>
</dbReference>
<dbReference type="FunFam" id="3.40.800.20:FF:000001">
    <property type="entry name" value="Histone deacetylase"/>
    <property type="match status" value="1"/>
</dbReference>
<dbReference type="GO" id="GO:0000118">
    <property type="term" value="C:histone deacetylase complex"/>
    <property type="evidence" value="ECO:0007669"/>
    <property type="project" value="UniProtKB-ARBA"/>
</dbReference>
<evidence type="ECO:0000256" key="4">
    <source>
        <dbReference type="ARBA" id="ARBA00022801"/>
    </source>
</evidence>
<evidence type="ECO:0000256" key="11">
    <source>
        <dbReference type="SAM" id="MobiDB-lite"/>
    </source>
</evidence>
<evidence type="ECO:0000256" key="9">
    <source>
        <dbReference type="ARBA" id="ARBA00048287"/>
    </source>
</evidence>
<dbReference type="SUPFAM" id="SSF52768">
    <property type="entry name" value="Arginase/deacetylase"/>
    <property type="match status" value="1"/>
</dbReference>
<dbReference type="GO" id="GO:0040029">
    <property type="term" value="P:epigenetic regulation of gene expression"/>
    <property type="evidence" value="ECO:0007669"/>
    <property type="project" value="TreeGrafter"/>
</dbReference>
<evidence type="ECO:0000256" key="2">
    <source>
        <dbReference type="ARBA" id="ARBA00012111"/>
    </source>
</evidence>
<dbReference type="PANTHER" id="PTHR10625:SF44">
    <property type="entry name" value="HISTONE DEACETYLASE 19"/>
    <property type="match status" value="1"/>
</dbReference>
<proteinExistence type="inferred from homology"/>
<comment type="catalytic activity">
    <reaction evidence="9">
        <text>N(6)-acetyl-L-lysyl-[histone] + H2O = L-lysyl-[histone] + acetate</text>
        <dbReference type="Rhea" id="RHEA:58196"/>
        <dbReference type="Rhea" id="RHEA-COMP:9845"/>
        <dbReference type="Rhea" id="RHEA-COMP:11338"/>
        <dbReference type="ChEBI" id="CHEBI:15377"/>
        <dbReference type="ChEBI" id="CHEBI:29969"/>
        <dbReference type="ChEBI" id="CHEBI:30089"/>
        <dbReference type="ChEBI" id="CHEBI:61930"/>
        <dbReference type="EC" id="3.5.1.98"/>
    </reaction>
</comment>
<organism evidence="13 14">
    <name type="scientific">Adiantum capillus-veneris</name>
    <name type="common">Maidenhair fern</name>
    <dbReference type="NCBI Taxonomy" id="13818"/>
    <lineage>
        <taxon>Eukaryota</taxon>
        <taxon>Viridiplantae</taxon>
        <taxon>Streptophyta</taxon>
        <taxon>Embryophyta</taxon>
        <taxon>Tracheophyta</taxon>
        <taxon>Polypodiopsida</taxon>
        <taxon>Polypodiidae</taxon>
        <taxon>Polypodiales</taxon>
        <taxon>Pteridineae</taxon>
        <taxon>Pteridaceae</taxon>
        <taxon>Vittarioideae</taxon>
        <taxon>Adiantum</taxon>
    </lineage>
</organism>
<feature type="region of interest" description="Disordered" evidence="11">
    <location>
        <begin position="440"/>
        <end position="500"/>
    </location>
</feature>
<keyword evidence="5" id="KW-0156">Chromatin regulator</keyword>
<accession>A0A9D4UTN7</accession>
<keyword evidence="3" id="KW-0678">Repressor</keyword>
<sequence length="569" mass="64197">MDGGNALTGGPESRKKKVAYFYDPDVGNYYYGQGHPMKPHRIRMTHSLLVQYGLDRKMEMLKPLPARISDLCRFHADDYISFLKSVTPETQHEQTRQLKRFNVGEDCPVFDGLYSFCQTYAGGSVGGAVRLNHNHADIAINWSGGLHHAKKCEASGFCYVNDIVLAILELLKYHPRVLYIDIDIHHGDGVEEAFYTTDRVMTVSFHKFGDYFPGTGDLKDIGHGSGKYYSLNVPLKDGIDDEAYQFLFKPIISKVMEVFQPGAVVLQCGADSLSGDRLGCFNLSIKGHAECVRFMRSFNVPLLLLGGGGYTIRNVARCWCYETAVAVGVELEDKMPLNDYYEYFGPDYTLHVAPSNMENQNNRIYLEYIRSKLLENLSMLSHAPSAQFQERPPDTEMAEMEEDEEDMDGHNGSGELSDVDTEENELKIFKSTDIKDPLRTRKLVPPLPDQSSSRGDHESVIDYQIPQGSSRKDNSSTVDSNKQPKEEAMEFEDESKKPPEQEELRLYSDMQHLRPVSHMDAQPCEHPDGPEKGCLGTLAVRLTRTYFFFFHPQIADGRVRADVSDTGLS</sequence>
<comment type="subcellular location">
    <subcellularLocation>
        <location evidence="1">Nucleus</location>
    </subcellularLocation>
</comment>
<keyword evidence="8" id="KW-0539">Nucleus</keyword>
<evidence type="ECO:0000313" key="14">
    <source>
        <dbReference type="Proteomes" id="UP000886520"/>
    </source>
</evidence>
<dbReference type="InterPro" id="IPR023801">
    <property type="entry name" value="His_deacetylse_dom"/>
</dbReference>
<dbReference type="EMBL" id="JABFUD020000011">
    <property type="protein sequence ID" value="KAI5073625.1"/>
    <property type="molecule type" value="Genomic_DNA"/>
</dbReference>
<feature type="region of interest" description="Disordered" evidence="11">
    <location>
        <begin position="384"/>
        <end position="422"/>
    </location>
</feature>
<comment type="caution">
    <text evidence="13">The sequence shown here is derived from an EMBL/GenBank/DDBJ whole genome shotgun (WGS) entry which is preliminary data.</text>
</comment>
<feature type="compositionally biased region" description="Acidic residues" evidence="11">
    <location>
        <begin position="396"/>
        <end position="407"/>
    </location>
</feature>
<evidence type="ECO:0000256" key="5">
    <source>
        <dbReference type="ARBA" id="ARBA00022853"/>
    </source>
</evidence>
<dbReference type="PRINTS" id="PR01270">
    <property type="entry name" value="HDASUPER"/>
</dbReference>
<dbReference type="AlphaFoldDB" id="A0A9D4UTN7"/>
<evidence type="ECO:0000259" key="12">
    <source>
        <dbReference type="Pfam" id="PF00850"/>
    </source>
</evidence>
<evidence type="ECO:0000313" key="13">
    <source>
        <dbReference type="EMBL" id="KAI5073625.1"/>
    </source>
</evidence>
<keyword evidence="6" id="KW-0805">Transcription regulation</keyword>
<dbReference type="InterPro" id="IPR023696">
    <property type="entry name" value="Ureohydrolase_dom_sf"/>
</dbReference>
<dbReference type="GO" id="GO:0141221">
    <property type="term" value="F:histone deacetylase activity, hydrolytic mechanism"/>
    <property type="evidence" value="ECO:0007669"/>
    <property type="project" value="UniProtKB-EC"/>
</dbReference>